<keyword evidence="3" id="KW-1185">Reference proteome</keyword>
<dbReference type="AlphaFoldDB" id="A0A7I8WI09"/>
<keyword evidence="1" id="KW-1133">Transmembrane helix</keyword>
<keyword evidence="1" id="KW-0472">Membrane</keyword>
<proteinExistence type="predicted"/>
<feature type="transmembrane region" description="Helical" evidence="1">
    <location>
        <begin position="232"/>
        <end position="259"/>
    </location>
</feature>
<feature type="transmembrane region" description="Helical" evidence="1">
    <location>
        <begin position="175"/>
        <end position="195"/>
    </location>
</feature>
<feature type="transmembrane region" description="Helical" evidence="1">
    <location>
        <begin position="75"/>
        <end position="100"/>
    </location>
</feature>
<feature type="transmembrane region" description="Helical" evidence="1">
    <location>
        <begin position="20"/>
        <end position="38"/>
    </location>
</feature>
<dbReference type="Proteomes" id="UP000582659">
    <property type="component" value="Unassembled WGS sequence"/>
</dbReference>
<dbReference type="PANTHER" id="PTHR34851">
    <property type="entry name" value="PROTEIN CBG05235-RELATED"/>
    <property type="match status" value="1"/>
</dbReference>
<keyword evidence="1" id="KW-0812">Transmembrane</keyword>
<accession>A0A7I8WI09</accession>
<feature type="transmembrane region" description="Helical" evidence="1">
    <location>
        <begin position="120"/>
        <end position="143"/>
    </location>
</feature>
<feature type="transmembrane region" description="Helical" evidence="1">
    <location>
        <begin position="44"/>
        <end position="63"/>
    </location>
</feature>
<protein>
    <submittedName>
        <fullName evidence="2">(pine wood nematode) hypothetical protein</fullName>
    </submittedName>
</protein>
<dbReference type="OrthoDB" id="10666744at2759"/>
<comment type="caution">
    <text evidence="2">The sequence shown here is derived from an EMBL/GenBank/DDBJ whole genome shotgun (WGS) entry which is preliminary data.</text>
</comment>
<feature type="transmembrane region" description="Helical" evidence="1">
    <location>
        <begin position="201"/>
        <end position="220"/>
    </location>
</feature>
<dbReference type="EMBL" id="CAJFCV020000003">
    <property type="protein sequence ID" value="CAG9109160.1"/>
    <property type="molecule type" value="Genomic_DNA"/>
</dbReference>
<dbReference type="EMBL" id="CAJFDI010000003">
    <property type="protein sequence ID" value="CAD5222113.1"/>
    <property type="molecule type" value="Genomic_DNA"/>
</dbReference>
<gene>
    <name evidence="2" type="ORF">BXYJ_LOCUS7081</name>
</gene>
<feature type="transmembrane region" description="Helical" evidence="1">
    <location>
        <begin position="279"/>
        <end position="305"/>
    </location>
</feature>
<reference evidence="2" key="1">
    <citation type="submission" date="2020-09" db="EMBL/GenBank/DDBJ databases">
        <authorList>
            <person name="Kikuchi T."/>
        </authorList>
    </citation>
    <scope>NUCLEOTIDE SEQUENCE</scope>
    <source>
        <strain evidence="2">Ka4C1</strain>
    </source>
</reference>
<name>A0A7I8WI09_BURXY</name>
<evidence type="ECO:0000313" key="2">
    <source>
        <dbReference type="EMBL" id="CAD5222113.1"/>
    </source>
</evidence>
<evidence type="ECO:0000256" key="1">
    <source>
        <dbReference type="SAM" id="Phobius"/>
    </source>
</evidence>
<sequence length="318" mass="35371">MEKKQIHFFFVKKDIHRALFVVGVISVLIVIINCTAFWTPVGYYVFILGIGSIVGSAILIHGVHDDKPLLFIPYLFWNGLQIFAFMGFIVTLSLVLFGIIHLPLPILQTKSEDINDFTKLVTTAAAVISTGLFMVEVVLFTHFEYVVYKGFRHLQKENKAGLKTHQSSRSHVDGVVKAIAIVTFVLSFLGILGYFTGVGASAIVSVVITAVCAGCLLYGVTKEQPGFYWPYMIWNFLRIIGTIVAIVILSLAIVGLSAYDIEIKDSDGKIMTREARDEAKVLCIIGIVIYTLDITLAIWFQYIVVKGHRSMKSRKGIN</sequence>
<organism evidence="2 3">
    <name type="scientific">Bursaphelenchus xylophilus</name>
    <name type="common">Pinewood nematode worm</name>
    <name type="synonym">Aphelenchoides xylophilus</name>
    <dbReference type="NCBI Taxonomy" id="6326"/>
    <lineage>
        <taxon>Eukaryota</taxon>
        <taxon>Metazoa</taxon>
        <taxon>Ecdysozoa</taxon>
        <taxon>Nematoda</taxon>
        <taxon>Chromadorea</taxon>
        <taxon>Rhabditida</taxon>
        <taxon>Tylenchina</taxon>
        <taxon>Tylenchomorpha</taxon>
        <taxon>Aphelenchoidea</taxon>
        <taxon>Aphelenchoididae</taxon>
        <taxon>Bursaphelenchus</taxon>
    </lineage>
</organism>
<evidence type="ECO:0000313" key="3">
    <source>
        <dbReference type="Proteomes" id="UP000659654"/>
    </source>
</evidence>
<dbReference type="Proteomes" id="UP000659654">
    <property type="component" value="Unassembled WGS sequence"/>
</dbReference>